<dbReference type="HAMAP" id="MF_01411">
    <property type="entry name" value="LPS_assembly_LptD"/>
    <property type="match status" value="1"/>
</dbReference>
<evidence type="ECO:0000256" key="3">
    <source>
        <dbReference type="ARBA" id="ARBA00023237"/>
    </source>
</evidence>
<feature type="domain" description="Organic solvent tolerance-like N-terminal" evidence="5">
    <location>
        <begin position="65"/>
        <end position="195"/>
    </location>
</feature>
<keyword evidence="1 4" id="KW-0732">Signal</keyword>
<dbReference type="PANTHER" id="PTHR30189:SF1">
    <property type="entry name" value="LPS-ASSEMBLY PROTEIN LPTD"/>
    <property type="match status" value="1"/>
</dbReference>
<keyword evidence="8" id="KW-1185">Reference proteome</keyword>
<keyword evidence="3 4" id="KW-0998">Cell outer membrane</keyword>
<dbReference type="PANTHER" id="PTHR30189">
    <property type="entry name" value="LPS-ASSEMBLY PROTEIN"/>
    <property type="match status" value="1"/>
</dbReference>
<sequence length="811" mass="91205" precursor="true">MTRVRTTLRLLPLSLCIAFALPAMAAEDEEDWSLCPLQDAVPAFEGVTTPTAGNSQTRVQQPTDIEGDALEGSEDADTLVQGNVQLRRGDQFLGTDRLVYNQTTGQYRADGSVRYQDSGMRIVADSAEGNQDTDSHTINDLQYQLVRRRGNGGADRISLNDDRGALYGATYSTCDPDQRAWELRAREIDIDLAKGRGVARNATLRVGKVPVLYVPYFPFPTDDRRQTGLLYPSISSSSRNGFDWKQPIYLNLAPNYDATLYPRFMSKRGVQLGGEFRWLYGQGSGTVSGAWMPKDDLPGNRPERYLQDFNGNPIPGATLPEDNRGQFGLTAIHNFDSTYYASANLGWVSDTHYLEDFSNSLYGVSSYFVQSDVGVFGRGQYWNAGIAANHYQLADYTLSDANLPYDRLPRVFGHWAQPFGRWFEAGVDGELVRFRHASYAGQNTLFDGSRLDVKPYVAANFDGASWFVHPKLAWRYSQWELDNDWQSRAGLTELSPSRSLPITSVDAGMYFDRNTTVRGERYLQTFEPRLFYLRVPYRDQSGIPLFDTAPMTFSWGQLFRDNRYTGPDRQTDANQLTIAATTRFISEADGREKLAVSLGQIRYFEDSRVITPGESRVAEGKSAWIVDATFAPSDRWLINGAYQWDPKIRGQDLASLRARYLVGDRGIVNFGYRYRRNINFNPAVPGSEPDLIKQADISFLYPITENWSVVGRYYYSLLDKKPLEQIAGVQWESCCLAVRAVARRYLRDRSGELNDALQLEVELKGLGSAGQKTERVLRRAILGYDRDDLYLVPPQTVSPPVTSGTPTTSDS</sequence>
<evidence type="ECO:0000313" key="8">
    <source>
        <dbReference type="Proteomes" id="UP000643403"/>
    </source>
</evidence>
<dbReference type="Pfam" id="PF03968">
    <property type="entry name" value="LptD_N"/>
    <property type="match status" value="1"/>
</dbReference>
<proteinExistence type="inferred from homology"/>
<name>A0ABQ3BN11_9GAMM</name>
<gene>
    <name evidence="4 7" type="primary">lptD</name>
    <name evidence="7" type="ORF">GCM10008101_01460</name>
</gene>
<feature type="domain" description="LptD C-terminal" evidence="6">
    <location>
        <begin position="323"/>
        <end position="707"/>
    </location>
</feature>
<reference evidence="8" key="1">
    <citation type="journal article" date="2019" name="Int. J. Syst. Evol. Microbiol.">
        <title>The Global Catalogue of Microorganisms (GCM) 10K type strain sequencing project: providing services to taxonomists for standard genome sequencing and annotation.</title>
        <authorList>
            <consortium name="The Broad Institute Genomics Platform"/>
            <consortium name="The Broad Institute Genome Sequencing Center for Infectious Disease"/>
            <person name="Wu L."/>
            <person name="Ma J."/>
        </authorList>
    </citation>
    <scope>NUCLEOTIDE SEQUENCE [LARGE SCALE GENOMIC DNA]</scope>
    <source>
        <strain evidence="8">KCTC 22558</strain>
    </source>
</reference>
<evidence type="ECO:0000259" key="5">
    <source>
        <dbReference type="Pfam" id="PF03968"/>
    </source>
</evidence>
<dbReference type="InterPro" id="IPR020889">
    <property type="entry name" value="LipoPS_assembly_LptD"/>
</dbReference>
<feature type="signal peptide" evidence="4">
    <location>
        <begin position="1"/>
        <end position="25"/>
    </location>
</feature>
<protein>
    <recommendedName>
        <fullName evidence="4">LPS-assembly protein LptD</fullName>
    </recommendedName>
</protein>
<comment type="subunit">
    <text evidence="4">Component of the lipopolysaccharide transport and assembly complex. Interacts with LptE and LptA.</text>
</comment>
<evidence type="ECO:0000256" key="1">
    <source>
        <dbReference type="ARBA" id="ARBA00022729"/>
    </source>
</evidence>
<accession>A0ABQ3BN11</accession>
<dbReference type="InterPro" id="IPR005653">
    <property type="entry name" value="OstA-like_N"/>
</dbReference>
<comment type="caution">
    <text evidence="7">The sequence shown here is derived from an EMBL/GenBank/DDBJ whole genome shotgun (WGS) entry which is preliminary data.</text>
</comment>
<dbReference type="Pfam" id="PF04453">
    <property type="entry name" value="LptD"/>
    <property type="match status" value="1"/>
</dbReference>
<keyword evidence="2 4" id="KW-0472">Membrane</keyword>
<evidence type="ECO:0000256" key="2">
    <source>
        <dbReference type="ARBA" id="ARBA00023136"/>
    </source>
</evidence>
<organism evidence="7 8">
    <name type="scientific">Cognatilysobacter xinjiangensis</name>
    <dbReference type="NCBI Taxonomy" id="546892"/>
    <lineage>
        <taxon>Bacteria</taxon>
        <taxon>Pseudomonadati</taxon>
        <taxon>Pseudomonadota</taxon>
        <taxon>Gammaproteobacteria</taxon>
        <taxon>Lysobacterales</taxon>
        <taxon>Lysobacteraceae</taxon>
        <taxon>Cognatilysobacter</taxon>
    </lineage>
</organism>
<evidence type="ECO:0000256" key="4">
    <source>
        <dbReference type="HAMAP-Rule" id="MF_01411"/>
    </source>
</evidence>
<comment type="caution">
    <text evidence="4">Lacks conserved residue(s) required for the propagation of feature annotation.</text>
</comment>
<comment type="similarity">
    <text evidence="4">Belongs to the LptD family.</text>
</comment>
<evidence type="ECO:0000259" key="6">
    <source>
        <dbReference type="Pfam" id="PF04453"/>
    </source>
</evidence>
<dbReference type="EMBL" id="BMXY01000001">
    <property type="protein sequence ID" value="GGZ52104.1"/>
    <property type="molecule type" value="Genomic_DNA"/>
</dbReference>
<feature type="chain" id="PRO_5044932315" description="LPS-assembly protein LptD" evidence="4">
    <location>
        <begin position="26"/>
        <end position="811"/>
    </location>
</feature>
<dbReference type="InterPro" id="IPR050218">
    <property type="entry name" value="LptD"/>
</dbReference>
<comment type="subcellular location">
    <subcellularLocation>
        <location evidence="4">Cell outer membrane</location>
    </subcellularLocation>
</comment>
<dbReference type="Proteomes" id="UP000643403">
    <property type="component" value="Unassembled WGS sequence"/>
</dbReference>
<dbReference type="InterPro" id="IPR007543">
    <property type="entry name" value="LptD_C"/>
</dbReference>
<evidence type="ECO:0000313" key="7">
    <source>
        <dbReference type="EMBL" id="GGZ52104.1"/>
    </source>
</evidence>
<dbReference type="NCBIfam" id="NF003358">
    <property type="entry name" value="PRK04423.1"/>
    <property type="match status" value="1"/>
</dbReference>
<comment type="function">
    <text evidence="4">Together with LptE, is involved in the assembly of lipopolysaccharide (LPS) at the surface of the outer membrane.</text>
</comment>